<comment type="subcellular location">
    <subcellularLocation>
        <location evidence="1">Membrane</location>
        <topology evidence="1">Multi-pass membrane protein</topology>
    </subcellularLocation>
</comment>
<feature type="transmembrane region" description="Helical" evidence="4">
    <location>
        <begin position="231"/>
        <end position="256"/>
    </location>
</feature>
<dbReference type="InterPro" id="IPR036259">
    <property type="entry name" value="MFS_trans_sf"/>
</dbReference>
<comment type="caution">
    <text evidence="6">The sequence shown here is derived from an EMBL/GenBank/DDBJ whole genome shotgun (WGS) entry which is preliminary data.</text>
</comment>
<keyword evidence="4" id="KW-0812">Transmembrane</keyword>
<feature type="transmembrane region" description="Helical" evidence="4">
    <location>
        <begin position="190"/>
        <end position="210"/>
    </location>
</feature>
<dbReference type="EMBL" id="MU006089">
    <property type="protein sequence ID" value="KAF2843427.1"/>
    <property type="molecule type" value="Genomic_DNA"/>
</dbReference>
<dbReference type="GO" id="GO:0022857">
    <property type="term" value="F:transmembrane transporter activity"/>
    <property type="evidence" value="ECO:0007669"/>
    <property type="project" value="InterPro"/>
</dbReference>
<dbReference type="InterPro" id="IPR020846">
    <property type="entry name" value="MFS_dom"/>
</dbReference>
<feature type="domain" description="Major facilitator superfamily (MFS) profile" evidence="5">
    <location>
        <begin position="30"/>
        <end position="412"/>
    </location>
</feature>
<reference evidence="6" key="1">
    <citation type="journal article" date="2020" name="Stud. Mycol.">
        <title>101 Dothideomycetes genomes: a test case for predicting lifestyles and emergence of pathogens.</title>
        <authorList>
            <person name="Haridas S."/>
            <person name="Albert R."/>
            <person name="Binder M."/>
            <person name="Bloem J."/>
            <person name="Labutti K."/>
            <person name="Salamov A."/>
            <person name="Andreopoulos B."/>
            <person name="Baker S."/>
            <person name="Barry K."/>
            <person name="Bills G."/>
            <person name="Bluhm B."/>
            <person name="Cannon C."/>
            <person name="Castanera R."/>
            <person name="Culley D."/>
            <person name="Daum C."/>
            <person name="Ezra D."/>
            <person name="Gonzalez J."/>
            <person name="Henrissat B."/>
            <person name="Kuo A."/>
            <person name="Liang C."/>
            <person name="Lipzen A."/>
            <person name="Lutzoni F."/>
            <person name="Magnuson J."/>
            <person name="Mondo S."/>
            <person name="Nolan M."/>
            <person name="Ohm R."/>
            <person name="Pangilinan J."/>
            <person name="Park H.-J."/>
            <person name="Ramirez L."/>
            <person name="Alfaro M."/>
            <person name="Sun H."/>
            <person name="Tritt A."/>
            <person name="Yoshinaga Y."/>
            <person name="Zwiers L.-H."/>
            <person name="Turgeon B."/>
            <person name="Goodwin S."/>
            <person name="Spatafora J."/>
            <person name="Crous P."/>
            <person name="Grigoriev I."/>
        </authorList>
    </citation>
    <scope>NUCLEOTIDE SEQUENCE</scope>
    <source>
        <strain evidence="6">CBS 101060</strain>
    </source>
</reference>
<evidence type="ECO:0000313" key="6">
    <source>
        <dbReference type="EMBL" id="KAF2843427.1"/>
    </source>
</evidence>
<protein>
    <submittedName>
        <fullName evidence="6">MFS general substrate transporter</fullName>
    </submittedName>
</protein>
<evidence type="ECO:0000256" key="3">
    <source>
        <dbReference type="SAM" id="MobiDB-lite"/>
    </source>
</evidence>
<feature type="transmembrane region" description="Helical" evidence="4">
    <location>
        <begin position="98"/>
        <end position="117"/>
    </location>
</feature>
<feature type="transmembrane region" description="Helical" evidence="4">
    <location>
        <begin position="360"/>
        <end position="381"/>
    </location>
</feature>
<feature type="transmembrane region" description="Helical" evidence="4">
    <location>
        <begin position="72"/>
        <end position="91"/>
    </location>
</feature>
<dbReference type="PANTHER" id="PTHR11360:SF234">
    <property type="entry name" value="MFS-TYPE TRANSPORTER DBAD-RELATED"/>
    <property type="match status" value="1"/>
</dbReference>
<comment type="similarity">
    <text evidence="2">Belongs to the major facilitator superfamily. Monocarboxylate porter (TC 2.A.1.13) family.</text>
</comment>
<feature type="transmembrane region" description="Helical" evidence="4">
    <location>
        <begin position="31"/>
        <end position="52"/>
    </location>
</feature>
<dbReference type="Proteomes" id="UP000799429">
    <property type="component" value="Unassembled WGS sequence"/>
</dbReference>
<evidence type="ECO:0000256" key="2">
    <source>
        <dbReference type="ARBA" id="ARBA00006727"/>
    </source>
</evidence>
<organism evidence="6 7">
    <name type="scientific">Patellaria atrata CBS 101060</name>
    <dbReference type="NCBI Taxonomy" id="1346257"/>
    <lineage>
        <taxon>Eukaryota</taxon>
        <taxon>Fungi</taxon>
        <taxon>Dikarya</taxon>
        <taxon>Ascomycota</taxon>
        <taxon>Pezizomycotina</taxon>
        <taxon>Dothideomycetes</taxon>
        <taxon>Dothideomycetes incertae sedis</taxon>
        <taxon>Patellariales</taxon>
        <taxon>Patellariaceae</taxon>
        <taxon>Patellaria</taxon>
    </lineage>
</organism>
<keyword evidence="7" id="KW-1185">Reference proteome</keyword>
<dbReference type="InterPro" id="IPR011701">
    <property type="entry name" value="MFS"/>
</dbReference>
<evidence type="ECO:0000256" key="1">
    <source>
        <dbReference type="ARBA" id="ARBA00004141"/>
    </source>
</evidence>
<name>A0A9P4SKD1_9PEZI</name>
<feature type="transmembrane region" description="Helical" evidence="4">
    <location>
        <begin position="323"/>
        <end position="348"/>
    </location>
</feature>
<feature type="transmembrane region" description="Helical" evidence="4">
    <location>
        <begin position="387"/>
        <end position="411"/>
    </location>
</feature>
<dbReference type="PROSITE" id="PS50850">
    <property type="entry name" value="MFS"/>
    <property type="match status" value="1"/>
</dbReference>
<dbReference type="OrthoDB" id="6509908at2759"/>
<dbReference type="InterPro" id="IPR050327">
    <property type="entry name" value="Proton-linked_MCT"/>
</dbReference>
<dbReference type="PANTHER" id="PTHR11360">
    <property type="entry name" value="MONOCARBOXYLATE TRANSPORTER"/>
    <property type="match status" value="1"/>
</dbReference>
<feature type="transmembrane region" description="Helical" evidence="4">
    <location>
        <begin position="123"/>
        <end position="150"/>
    </location>
</feature>
<evidence type="ECO:0000256" key="4">
    <source>
        <dbReference type="SAM" id="Phobius"/>
    </source>
</evidence>
<feature type="transmembrane region" description="Helical" evidence="4">
    <location>
        <begin position="268"/>
        <end position="287"/>
    </location>
</feature>
<feature type="transmembrane region" description="Helical" evidence="4">
    <location>
        <begin position="299"/>
        <end position="317"/>
    </location>
</feature>
<dbReference type="GO" id="GO:0016020">
    <property type="term" value="C:membrane"/>
    <property type="evidence" value="ECO:0007669"/>
    <property type="project" value="UniProtKB-SubCell"/>
</dbReference>
<evidence type="ECO:0000259" key="5">
    <source>
        <dbReference type="PROSITE" id="PS50850"/>
    </source>
</evidence>
<dbReference type="AlphaFoldDB" id="A0A9P4SKD1"/>
<keyword evidence="4" id="KW-1133">Transmembrane helix</keyword>
<feature type="transmembrane region" description="Helical" evidence="4">
    <location>
        <begin position="157"/>
        <end position="178"/>
    </location>
</feature>
<sequence>MVNVDTQESPKAHRKAHANDTSSIPNGGLRAWLQVVGAFVLFFNTWGVVNTFGVYQTIYEREIITLSSPSSISWIGSIQAYLLLFVGALTGPLYDAGYFHELLLTGSFLIVFGHMMVSLCTEYYQILLAQAFCIGVGCGCLFVPSVAILSTYFTTRIATATGIAASGSSLGGVIYPIMLNKLQPQVGFPWAVRIIGFLVLATLLIPNTCMKVRILPPAKRKLIDLSAFRELPFVFFVTGCGIAFMGLYLPFFYMQLYSLVHNITSADLSFYLLPILNASSIFGRIIPNIIADKIGPFNVMIPSTFITGTLALCLIPVRSLGAIIVFALLYGFFSGTFVSVPPAVMFSLTTNRTLIGTRVGMAFSLIGLGVLTGTPIAGAIVDSSGFTSTWIFGGVLILCGGVFMGAARGFLKGWVLKVKA</sequence>
<keyword evidence="4" id="KW-0472">Membrane</keyword>
<dbReference type="Gene3D" id="1.20.1250.20">
    <property type="entry name" value="MFS general substrate transporter like domains"/>
    <property type="match status" value="2"/>
</dbReference>
<evidence type="ECO:0000313" key="7">
    <source>
        <dbReference type="Proteomes" id="UP000799429"/>
    </source>
</evidence>
<dbReference type="SUPFAM" id="SSF103473">
    <property type="entry name" value="MFS general substrate transporter"/>
    <property type="match status" value="1"/>
</dbReference>
<gene>
    <name evidence="6" type="ORF">M501DRAFT_924914</name>
</gene>
<accession>A0A9P4SKD1</accession>
<feature type="region of interest" description="Disordered" evidence="3">
    <location>
        <begin position="1"/>
        <end position="21"/>
    </location>
</feature>
<proteinExistence type="inferred from homology"/>
<dbReference type="Pfam" id="PF07690">
    <property type="entry name" value="MFS_1"/>
    <property type="match status" value="1"/>
</dbReference>